<dbReference type="Pfam" id="PF14846">
    <property type="entry name" value="DUF4485"/>
    <property type="match status" value="1"/>
</dbReference>
<keyword evidence="1" id="KW-0175">Coiled coil</keyword>
<accession>A0A9P0FQT5</accession>
<feature type="compositionally biased region" description="Basic residues" evidence="2">
    <location>
        <begin position="156"/>
        <end position="165"/>
    </location>
</feature>
<sequence length="531" mass="62690">MIVNKRSNYGNQLDVEFKSILRDIKPYIISVNSAYHLNQYRLWLEVLSNRHITNKEKRNIFLRELAGQIKRRIILSPFTEVPDPYFFSDLEAVYFDEEDYLCVPDFKLIYPNMDLEVKNYELPKNPDMKSEKYKSLPRNIFSQKGVTNEDKSEDKKKKKRRRHNSCKPSTGRTEKLEVERRNSTTTFECVTGNPNYLKLMENVRNINFLDLRKLESSSWFDLSCSNSTKSSLEPAKESPKYIDEDTNTEYHAPETSTFTPKCDELDRISLKASFKDTNVIVTDLKKTIEGLQLRLTETIKQNNDLKNEIKHFEIKDDIDPKFKSSNEDFGRLQETFTDKLDQVEQNFVKQLEDLQKTYEAKIECIQVDKEISIKEKDNEIIALKAAIETECARMNNEITSLRAKFSESVNLCCNNKIDFLQRCIKKMDNLFHRSEKEYINQVKRLKRQLDNKEKSMLMFLKSQKVGVMSKASADTQEHFDVMVNYLESKYAKMFEIQAHTYTENLTKQDRYIDYLKKMLKKNAIYFEDHSD</sequence>
<evidence type="ECO:0000313" key="5">
    <source>
        <dbReference type="Proteomes" id="UP001154078"/>
    </source>
</evidence>
<evidence type="ECO:0000256" key="2">
    <source>
        <dbReference type="SAM" id="MobiDB-lite"/>
    </source>
</evidence>
<evidence type="ECO:0000313" key="4">
    <source>
        <dbReference type="EMBL" id="CAH0563780.1"/>
    </source>
</evidence>
<evidence type="ECO:0000256" key="1">
    <source>
        <dbReference type="SAM" id="Coils"/>
    </source>
</evidence>
<dbReference type="InterPro" id="IPR027831">
    <property type="entry name" value="DUF4485"/>
</dbReference>
<reference evidence="4" key="1">
    <citation type="submission" date="2021-12" db="EMBL/GenBank/DDBJ databases">
        <authorList>
            <person name="King R."/>
        </authorList>
    </citation>
    <scope>NUCLEOTIDE SEQUENCE</scope>
</reference>
<dbReference type="EMBL" id="OV121140">
    <property type="protein sequence ID" value="CAH0563780.1"/>
    <property type="molecule type" value="Genomic_DNA"/>
</dbReference>
<dbReference type="AlphaFoldDB" id="A0A9P0FQT5"/>
<name>A0A9P0FQT5_BRAAE</name>
<dbReference type="Proteomes" id="UP001154078">
    <property type="component" value="Chromosome 9"/>
</dbReference>
<protein>
    <recommendedName>
        <fullName evidence="3">DUF4485 domain-containing protein</fullName>
    </recommendedName>
</protein>
<keyword evidence="5" id="KW-1185">Reference proteome</keyword>
<dbReference type="OrthoDB" id="78101at2759"/>
<feature type="region of interest" description="Disordered" evidence="2">
    <location>
        <begin position="144"/>
        <end position="178"/>
    </location>
</feature>
<feature type="domain" description="DUF4485" evidence="3">
    <location>
        <begin position="13"/>
        <end position="85"/>
    </location>
</feature>
<gene>
    <name evidence="4" type="ORF">MELIAE_LOCUS12509</name>
</gene>
<feature type="coiled-coil region" evidence="1">
    <location>
        <begin position="348"/>
        <end position="404"/>
    </location>
</feature>
<feature type="coiled-coil region" evidence="1">
    <location>
        <begin position="281"/>
        <end position="315"/>
    </location>
</feature>
<proteinExistence type="predicted"/>
<evidence type="ECO:0000259" key="3">
    <source>
        <dbReference type="Pfam" id="PF14846"/>
    </source>
</evidence>
<organism evidence="4 5">
    <name type="scientific">Brassicogethes aeneus</name>
    <name type="common">Rape pollen beetle</name>
    <name type="synonym">Meligethes aeneus</name>
    <dbReference type="NCBI Taxonomy" id="1431903"/>
    <lineage>
        <taxon>Eukaryota</taxon>
        <taxon>Metazoa</taxon>
        <taxon>Ecdysozoa</taxon>
        <taxon>Arthropoda</taxon>
        <taxon>Hexapoda</taxon>
        <taxon>Insecta</taxon>
        <taxon>Pterygota</taxon>
        <taxon>Neoptera</taxon>
        <taxon>Endopterygota</taxon>
        <taxon>Coleoptera</taxon>
        <taxon>Polyphaga</taxon>
        <taxon>Cucujiformia</taxon>
        <taxon>Nitidulidae</taxon>
        <taxon>Meligethinae</taxon>
        <taxon>Brassicogethes</taxon>
    </lineage>
</organism>